<evidence type="ECO:0000313" key="2">
    <source>
        <dbReference type="EMBL" id="SKB40083.1"/>
    </source>
</evidence>
<dbReference type="EMBL" id="FUYX01000001">
    <property type="protein sequence ID" value="SKB40083.1"/>
    <property type="molecule type" value="Genomic_DNA"/>
</dbReference>
<gene>
    <name evidence="1" type="ORF">ARD30_18490</name>
    <name evidence="2" type="ORF">SAMN05660750_00587</name>
</gene>
<organism evidence="1 3">
    <name type="scientific">Bosea thiooxidans</name>
    <dbReference type="NCBI Taxonomy" id="53254"/>
    <lineage>
        <taxon>Bacteria</taxon>
        <taxon>Pseudomonadati</taxon>
        <taxon>Pseudomonadota</taxon>
        <taxon>Alphaproteobacteria</taxon>
        <taxon>Hyphomicrobiales</taxon>
        <taxon>Boseaceae</taxon>
        <taxon>Bosea</taxon>
    </lineage>
</organism>
<sequence>MDDVSEAGLDLELSEFGKRLDSRLIARGWNPKAPRGSGQPFELLAKRAAPGTVRLRIEATLPEAAAGKVMALVIEHGLPRQTAPDEQA</sequence>
<evidence type="ECO:0000313" key="4">
    <source>
        <dbReference type="Proteomes" id="UP000190130"/>
    </source>
</evidence>
<accession>A0A0Q3KHT6</accession>
<proteinExistence type="predicted"/>
<evidence type="ECO:0000313" key="3">
    <source>
        <dbReference type="Proteomes" id="UP000051562"/>
    </source>
</evidence>
<dbReference type="Proteomes" id="UP000190130">
    <property type="component" value="Unassembled WGS sequence"/>
</dbReference>
<reference evidence="2 4" key="2">
    <citation type="submission" date="2017-02" db="EMBL/GenBank/DDBJ databases">
        <authorList>
            <person name="Peterson S.W."/>
        </authorList>
    </citation>
    <scope>NUCLEOTIDE SEQUENCE [LARGE SCALE GENOMIC DNA]</scope>
    <source>
        <strain evidence="2 4">DSM 9653</strain>
    </source>
</reference>
<keyword evidence="3" id="KW-1185">Reference proteome</keyword>
<reference evidence="1 3" key="1">
    <citation type="submission" date="2015-10" db="EMBL/GenBank/DDBJ databases">
        <title>Draft genome of Bosea thiooxidans.</title>
        <authorList>
            <person name="Wang X."/>
        </authorList>
    </citation>
    <scope>NUCLEOTIDE SEQUENCE [LARGE SCALE GENOMIC DNA]</scope>
    <source>
        <strain evidence="1 3">CGMCC 9174</strain>
    </source>
</reference>
<evidence type="ECO:0000313" key="1">
    <source>
        <dbReference type="EMBL" id="KQK29227.1"/>
    </source>
</evidence>
<protein>
    <submittedName>
        <fullName evidence="1">Uncharacterized protein</fullName>
    </submittedName>
</protein>
<dbReference type="RefSeq" id="WP_055729397.1">
    <property type="nucleotide sequence ID" value="NZ_FUYX01000001.1"/>
</dbReference>
<dbReference type="Proteomes" id="UP000051562">
    <property type="component" value="Unassembled WGS sequence"/>
</dbReference>
<dbReference type="EMBL" id="LMAR01000051">
    <property type="protein sequence ID" value="KQK29227.1"/>
    <property type="molecule type" value="Genomic_DNA"/>
</dbReference>
<name>A0A0Q3KHT6_9HYPH</name>
<dbReference type="OrthoDB" id="8163931at2"/>
<dbReference type="AlphaFoldDB" id="A0A0Q3KHT6"/>